<feature type="transmembrane region" description="Helical" evidence="1">
    <location>
        <begin position="145"/>
        <end position="166"/>
    </location>
</feature>
<feature type="transmembrane region" description="Helical" evidence="1">
    <location>
        <begin position="172"/>
        <end position="191"/>
    </location>
</feature>
<feature type="transmembrane region" description="Helical" evidence="1">
    <location>
        <begin position="274"/>
        <end position="294"/>
    </location>
</feature>
<feature type="transmembrane region" description="Helical" evidence="1">
    <location>
        <begin position="212"/>
        <end position="234"/>
    </location>
</feature>
<name>A0AAE4SDE4_9EURY</name>
<dbReference type="AlphaFoldDB" id="A0AAE4SDE4"/>
<keyword evidence="3" id="KW-1185">Reference proteome</keyword>
<keyword evidence="1" id="KW-0472">Membrane</keyword>
<keyword evidence="1" id="KW-1133">Transmembrane helix</keyword>
<feature type="transmembrane region" description="Helical" evidence="1">
    <location>
        <begin position="327"/>
        <end position="347"/>
    </location>
</feature>
<dbReference type="EMBL" id="JAWDKB010000003">
    <property type="protein sequence ID" value="MDV0443480.1"/>
    <property type="molecule type" value="Genomic_DNA"/>
</dbReference>
<organism evidence="2 3">
    <name type="scientific">Methanorbis rubei</name>
    <dbReference type="NCBI Taxonomy" id="3028300"/>
    <lineage>
        <taxon>Archaea</taxon>
        <taxon>Methanobacteriati</taxon>
        <taxon>Methanobacteriota</taxon>
        <taxon>Stenosarchaea group</taxon>
        <taxon>Methanomicrobia</taxon>
        <taxon>Methanomicrobiales</taxon>
        <taxon>Methanocorpusculaceae</taxon>
        <taxon>Methanorbis</taxon>
    </lineage>
</organism>
<evidence type="ECO:0000313" key="2">
    <source>
        <dbReference type="EMBL" id="MDV0443480.1"/>
    </source>
</evidence>
<feature type="transmembrane region" description="Helical" evidence="1">
    <location>
        <begin position="353"/>
        <end position="374"/>
    </location>
</feature>
<keyword evidence="1" id="KW-0812">Transmembrane</keyword>
<feature type="transmembrane region" description="Helical" evidence="1">
    <location>
        <begin position="41"/>
        <end position="64"/>
    </location>
</feature>
<feature type="transmembrane region" description="Helical" evidence="1">
    <location>
        <begin position="246"/>
        <end position="267"/>
    </location>
</feature>
<feature type="transmembrane region" description="Helical" evidence="1">
    <location>
        <begin position="117"/>
        <end position="138"/>
    </location>
</feature>
<feature type="transmembrane region" description="Helical" evidence="1">
    <location>
        <begin position="70"/>
        <end position="87"/>
    </location>
</feature>
<reference evidence="2 3" key="1">
    <citation type="submission" date="2023-06" db="EMBL/GenBank/DDBJ databases">
        <title>Genome sequence of Methancorpusculaceae sp. Cs1.</title>
        <authorList>
            <person name="Protasov E."/>
            <person name="Platt K."/>
            <person name="Poehlein A."/>
            <person name="Daniel R."/>
            <person name="Brune A."/>
        </authorList>
    </citation>
    <scope>NUCLEOTIDE SEQUENCE [LARGE SCALE GENOMIC DNA]</scope>
    <source>
        <strain evidence="2 3">Cs1</strain>
    </source>
</reference>
<dbReference type="Proteomes" id="UP001283212">
    <property type="component" value="Unassembled WGS sequence"/>
</dbReference>
<feature type="transmembrane region" description="Helical" evidence="1">
    <location>
        <begin position="94"/>
        <end position="111"/>
    </location>
</feature>
<comment type="caution">
    <text evidence="2">The sequence shown here is derived from an EMBL/GenBank/DDBJ whole genome shotgun (WGS) entry which is preliminary data.</text>
</comment>
<evidence type="ECO:0000313" key="3">
    <source>
        <dbReference type="Proteomes" id="UP001283212"/>
    </source>
</evidence>
<proteinExistence type="predicted"/>
<gene>
    <name evidence="2" type="ORF">McpCs1_08570</name>
</gene>
<sequence>MFFAKNRDTIIQYQDSGYLYIETGKFSCIMSESEKTEIRNYLSAAGFLLIATYMLYLAISIGLVLARPEVLNATVALSLIVIGVLLLAMRKRDLTAITLLMFGLNLGIMHFRPEKIFPENGVLIAGIFFLILAVVILTSTEKKKYLLFLLSLLLGISLVEAGVGTGAEPIDIATLVVSGLLALYYALAVSAERVSLPGSTLLKSDGQTDFKVSGAVLGYLIFGLLLAVDVVYYFTAGVGTPLGNVAAIKMMGGIMLCLVAVLLWTLGRMKYTPAMFFMMGVFFFLGSQIADVTVAGQTFVVSEAFYLIAAMMAVVSIITLMKTESRIIPAVMILVTAVSYALIGVFAVSLSPVIQGVVALIPVLIAVYLAFAVFSQSKKLPLF</sequence>
<accession>A0AAE4SDE4</accession>
<feature type="transmembrane region" description="Helical" evidence="1">
    <location>
        <begin position="300"/>
        <end position="320"/>
    </location>
</feature>
<protein>
    <submittedName>
        <fullName evidence="2">Uncharacterized protein</fullName>
    </submittedName>
</protein>
<evidence type="ECO:0000256" key="1">
    <source>
        <dbReference type="SAM" id="Phobius"/>
    </source>
</evidence>